<dbReference type="InterPro" id="IPR043135">
    <property type="entry name" value="Fur_C"/>
</dbReference>
<protein>
    <recommendedName>
        <fullName evidence="7">Ferric uptake regulation protein</fullName>
    </recommendedName>
</protein>
<reference evidence="8 9" key="1">
    <citation type="submission" date="2024-01" db="EMBL/GenBank/DDBJ databases">
        <title>The diversity of rhizobia nodulating Mimosa spp. in eleven states of Brazil covering several biomes is determined by host plant, location, and edaphic factors.</title>
        <authorList>
            <person name="Rouws L."/>
            <person name="Barauna A."/>
            <person name="Beukes C."/>
            <person name="De Faria S.M."/>
            <person name="Gross E."/>
            <person name="Dos Reis Junior F.B."/>
            <person name="Simon M."/>
            <person name="Maluk M."/>
            <person name="Odee D.W."/>
            <person name="Kenicer G."/>
            <person name="Young J.P.W."/>
            <person name="Reis V.M."/>
            <person name="Zilli J."/>
            <person name="James E.K."/>
        </authorList>
    </citation>
    <scope>NUCLEOTIDE SEQUENCE [LARGE SCALE GENOMIC DNA]</scope>
    <source>
        <strain evidence="8 9">JPY530</strain>
    </source>
</reference>
<dbReference type="Gene3D" id="3.30.1490.190">
    <property type="match status" value="1"/>
</dbReference>
<accession>A0ABU9QX78</accession>
<evidence type="ECO:0000313" key="8">
    <source>
        <dbReference type="EMBL" id="MEM5339326.1"/>
    </source>
</evidence>
<dbReference type="InterPro" id="IPR036388">
    <property type="entry name" value="WH-like_DNA-bd_sf"/>
</dbReference>
<keyword evidence="9" id="KW-1185">Reference proteome</keyword>
<comment type="subcellular location">
    <subcellularLocation>
        <location evidence="7">Cytoplasm</location>
    </subcellularLocation>
</comment>
<dbReference type="EMBL" id="JAZHGA010000003">
    <property type="protein sequence ID" value="MEM5339326.1"/>
    <property type="molecule type" value="Genomic_DNA"/>
</dbReference>
<keyword evidence="2 7" id="KW-0678">Repressor</keyword>
<gene>
    <name evidence="7" type="primary">fur</name>
    <name evidence="8" type="ORF">V4C56_06715</name>
</gene>
<dbReference type="SUPFAM" id="SSF46785">
    <property type="entry name" value="Winged helix' DNA-binding domain"/>
    <property type="match status" value="1"/>
</dbReference>
<evidence type="ECO:0000256" key="7">
    <source>
        <dbReference type="RuleBase" id="RU364037"/>
    </source>
</evidence>
<sequence>MTGPHMIAIYAALKTAGLRPTSSRAAVLRLFHELPHEHFTADQVYRKLSREPEPCSLASVYRALAQLHEADLISSASLGDARIVYELNRGQRHYHLVCGRCGRIQDAYDPGLEQQQARIAADHHFHYTSSSLVIFGRCEACDGLPVATTRRVGAS</sequence>
<dbReference type="Proteomes" id="UP001481677">
    <property type="component" value="Unassembled WGS sequence"/>
</dbReference>
<keyword evidence="7" id="KW-0408">Iron</keyword>
<evidence type="ECO:0000256" key="4">
    <source>
        <dbReference type="ARBA" id="ARBA00023015"/>
    </source>
</evidence>
<dbReference type="InterPro" id="IPR036390">
    <property type="entry name" value="WH_DNA-bd_sf"/>
</dbReference>
<keyword evidence="6 7" id="KW-0804">Transcription</keyword>
<keyword evidence="5 7" id="KW-0238">DNA-binding</keyword>
<evidence type="ECO:0000256" key="2">
    <source>
        <dbReference type="ARBA" id="ARBA00022491"/>
    </source>
</evidence>
<keyword evidence="4 7" id="KW-0805">Transcription regulation</keyword>
<dbReference type="PANTHER" id="PTHR33202:SF7">
    <property type="entry name" value="FERRIC UPTAKE REGULATION PROTEIN"/>
    <property type="match status" value="1"/>
</dbReference>
<dbReference type="CDD" id="cd07153">
    <property type="entry name" value="Fur_like"/>
    <property type="match status" value="1"/>
</dbReference>
<dbReference type="InterPro" id="IPR002481">
    <property type="entry name" value="FUR"/>
</dbReference>
<comment type="caution">
    <text evidence="8">The sequence shown here is derived from an EMBL/GenBank/DDBJ whole genome shotgun (WGS) entry which is preliminary data.</text>
</comment>
<evidence type="ECO:0000256" key="3">
    <source>
        <dbReference type="ARBA" id="ARBA00022833"/>
    </source>
</evidence>
<evidence type="ECO:0000256" key="1">
    <source>
        <dbReference type="ARBA" id="ARBA00007957"/>
    </source>
</evidence>
<evidence type="ECO:0000313" key="9">
    <source>
        <dbReference type="Proteomes" id="UP001481677"/>
    </source>
</evidence>
<comment type="similarity">
    <text evidence="1 7">Belongs to the Fur family.</text>
</comment>
<evidence type="ECO:0000256" key="6">
    <source>
        <dbReference type="ARBA" id="ARBA00023163"/>
    </source>
</evidence>
<evidence type="ECO:0000256" key="5">
    <source>
        <dbReference type="ARBA" id="ARBA00023125"/>
    </source>
</evidence>
<keyword evidence="3 7" id="KW-0862">Zinc</keyword>
<proteinExistence type="inferred from homology"/>
<keyword evidence="7" id="KW-0963">Cytoplasm</keyword>
<keyword evidence="7" id="KW-0479">Metal-binding</keyword>
<dbReference type="Gene3D" id="1.10.10.10">
    <property type="entry name" value="Winged helix-like DNA-binding domain superfamily/Winged helix DNA-binding domain"/>
    <property type="match status" value="1"/>
</dbReference>
<organism evidence="8 9">
    <name type="scientific">Paraburkholderia azotifigens</name>
    <dbReference type="NCBI Taxonomy" id="2057004"/>
    <lineage>
        <taxon>Bacteria</taxon>
        <taxon>Pseudomonadati</taxon>
        <taxon>Pseudomonadota</taxon>
        <taxon>Betaproteobacteria</taxon>
        <taxon>Burkholderiales</taxon>
        <taxon>Burkholderiaceae</taxon>
        <taxon>Paraburkholderia</taxon>
    </lineage>
</organism>
<dbReference type="PANTHER" id="PTHR33202">
    <property type="entry name" value="ZINC UPTAKE REGULATION PROTEIN"/>
    <property type="match status" value="1"/>
</dbReference>
<name>A0ABU9QX78_9BURK</name>
<comment type="subunit">
    <text evidence="7">Homodimer.</text>
</comment>
<dbReference type="Pfam" id="PF01475">
    <property type="entry name" value="FUR"/>
    <property type="match status" value="1"/>
</dbReference>